<dbReference type="PANTHER" id="PTHR35337:SF1">
    <property type="entry name" value="SLR1478 PROTEIN"/>
    <property type="match status" value="1"/>
</dbReference>
<gene>
    <name evidence="2" type="ORF">NDI86_04100</name>
</gene>
<dbReference type="RefSeq" id="WP_310899130.1">
    <property type="nucleotide sequence ID" value="NZ_JAMQOS010000001.1"/>
</dbReference>
<protein>
    <submittedName>
        <fullName evidence="2">Stage II sporulation protein M</fullName>
    </submittedName>
</protein>
<evidence type="ECO:0000313" key="3">
    <source>
        <dbReference type="Proteomes" id="UP001268864"/>
    </source>
</evidence>
<feature type="transmembrane region" description="Helical" evidence="1">
    <location>
        <begin position="18"/>
        <end position="37"/>
    </location>
</feature>
<organism evidence="2 3">
    <name type="scientific">Haloarcula onubensis</name>
    <dbReference type="NCBI Taxonomy" id="2950539"/>
    <lineage>
        <taxon>Archaea</taxon>
        <taxon>Methanobacteriati</taxon>
        <taxon>Methanobacteriota</taxon>
        <taxon>Stenosarchaea group</taxon>
        <taxon>Halobacteria</taxon>
        <taxon>Halobacteriales</taxon>
        <taxon>Haloarculaceae</taxon>
        <taxon>Haloarcula</taxon>
    </lineage>
</organism>
<dbReference type="PANTHER" id="PTHR35337">
    <property type="entry name" value="SLR1478 PROTEIN"/>
    <property type="match status" value="1"/>
</dbReference>
<reference evidence="2 3" key="1">
    <citation type="submission" date="2022-06" db="EMBL/GenBank/DDBJ databases">
        <title>Halomicroarcula sp. a new haloarchaeum isolate from saline soil.</title>
        <authorList>
            <person name="Strakova D."/>
            <person name="Galisteo C."/>
            <person name="Sanchez-Porro C."/>
            <person name="Ventosa A."/>
        </authorList>
    </citation>
    <scope>NUCLEOTIDE SEQUENCE [LARGE SCALE GENOMIC DNA]</scope>
    <source>
        <strain evidence="2 3">S3CR25-11</strain>
    </source>
</reference>
<feature type="transmembrane region" description="Helical" evidence="1">
    <location>
        <begin position="160"/>
        <end position="180"/>
    </location>
</feature>
<keyword evidence="1" id="KW-0812">Transmembrane</keyword>
<evidence type="ECO:0000313" key="2">
    <source>
        <dbReference type="EMBL" id="MDS0281293.1"/>
    </source>
</evidence>
<comment type="caution">
    <text evidence="2">The sequence shown here is derived from an EMBL/GenBank/DDBJ whole genome shotgun (WGS) entry which is preliminary data.</text>
</comment>
<dbReference type="Pfam" id="PF01944">
    <property type="entry name" value="SpoIIM"/>
    <property type="match status" value="1"/>
</dbReference>
<proteinExistence type="predicted"/>
<feature type="transmembrane region" description="Helical" evidence="1">
    <location>
        <begin position="83"/>
        <end position="106"/>
    </location>
</feature>
<name>A0ABU2FKL4_9EURY</name>
<feature type="transmembrane region" description="Helical" evidence="1">
    <location>
        <begin position="57"/>
        <end position="76"/>
    </location>
</feature>
<keyword evidence="3" id="KW-1185">Reference proteome</keyword>
<accession>A0ABU2FKL4</accession>
<dbReference type="EMBL" id="JAMQOS010000001">
    <property type="protein sequence ID" value="MDS0281293.1"/>
    <property type="molecule type" value="Genomic_DNA"/>
</dbReference>
<dbReference type="Proteomes" id="UP001268864">
    <property type="component" value="Unassembled WGS sequence"/>
</dbReference>
<keyword evidence="1" id="KW-1133">Transmembrane helix</keyword>
<sequence>MNSRLDATRAIYRRWLRLYVPAAALVLGASTVAGFLLGSAVPMDSLPTGEGAGTGPFPALTTVDLAVNNLVAMLALSLGAVSLGLVTVLGLVVNGLLIGAVVGIAVQQVDPLVVAMLVVPHGILEIPALLVASAVGLRFARLTVRYIRGLEADLVTRRDLREAGWLLAVSALLIVVAAYIEANLTLELAEAVAGEELVAA</sequence>
<dbReference type="InterPro" id="IPR002798">
    <property type="entry name" value="SpoIIM-like"/>
</dbReference>
<evidence type="ECO:0000256" key="1">
    <source>
        <dbReference type="SAM" id="Phobius"/>
    </source>
</evidence>
<keyword evidence="1" id="KW-0472">Membrane</keyword>
<feature type="transmembrane region" description="Helical" evidence="1">
    <location>
        <begin position="112"/>
        <end position="139"/>
    </location>
</feature>